<feature type="domain" description="THUMP-like" evidence="1">
    <location>
        <begin position="303"/>
        <end position="379"/>
    </location>
</feature>
<dbReference type="InterPro" id="IPR041497">
    <property type="entry name" value="Thump-like"/>
</dbReference>
<evidence type="ECO:0000313" key="3">
    <source>
        <dbReference type="Proteomes" id="UP000036313"/>
    </source>
</evidence>
<evidence type="ECO:0000313" key="2">
    <source>
        <dbReference type="EMBL" id="KMO68302.1"/>
    </source>
</evidence>
<accession>A0A0J6VFD0</accession>
<dbReference type="PANTHER" id="PTHR14741">
    <property type="entry name" value="S-ADENOSYLMETHIONINE-DEPENDENT METHYLTRANSFERASE RELATED"/>
    <property type="match status" value="1"/>
</dbReference>
<gene>
    <name evidence="2" type="ORF">MOBUDSM44075_05302</name>
</gene>
<comment type="caution">
    <text evidence="2">The sequence shown here is derived from an EMBL/GenBank/DDBJ whole genome shotgun (WGS) entry which is preliminary data.</text>
</comment>
<evidence type="ECO:0000259" key="1">
    <source>
        <dbReference type="Pfam" id="PF18096"/>
    </source>
</evidence>
<dbReference type="Gene3D" id="3.40.50.150">
    <property type="entry name" value="Vaccinia Virus protein VP39"/>
    <property type="match status" value="1"/>
</dbReference>
<dbReference type="AlphaFoldDB" id="A0A0J6VFD0"/>
<proteinExistence type="predicted"/>
<dbReference type="Proteomes" id="UP000036313">
    <property type="component" value="Unassembled WGS sequence"/>
</dbReference>
<dbReference type="Pfam" id="PF18096">
    <property type="entry name" value="Thump_like"/>
    <property type="match status" value="1"/>
</dbReference>
<dbReference type="InterPro" id="IPR029063">
    <property type="entry name" value="SAM-dependent_MTases_sf"/>
</dbReference>
<dbReference type="PATRIC" id="fig|1807.14.peg.5345"/>
<dbReference type="PANTHER" id="PTHR14741:SF32">
    <property type="entry name" value="TRIMETHYLGUANOSINE SYNTHASE"/>
    <property type="match status" value="1"/>
</dbReference>
<protein>
    <recommendedName>
        <fullName evidence="1">THUMP-like domain-containing protein</fullName>
    </recommendedName>
</protein>
<dbReference type="SUPFAM" id="SSF53335">
    <property type="entry name" value="S-adenosyl-L-methionine-dependent methyltransferases"/>
    <property type="match status" value="1"/>
</dbReference>
<sequence>MRFLRSESGRQALSEVGRLELSAATLVADVATARTRFGERAAVLVETVALRRRAAAKFDDAAQWLFTDEALQQATAAPVAAHRAQRLAGMAVHDLTCSIGSELVALDDSAAFVMGSDLDPVRLAMARHNVGDQVALCRADALHPVSKDAVVLADPARRSGSTRRFDPRAYQPPLGDLFAALASRDHAVKCAPGIDFAVVEDMGFRGEIEVTSLAGSVREACLWSPGLTDTGVRRRATMLDTGEQVVDTDPDDCGVAPAGRWLVDPDGAVVRAGLVRHYAARHGLWQIDPDIAYLSGDRLPDGVRGFEVLEQLGYSERHLRQALSGRAVGAVEILIRGVDVDPDALRRRLRLRGDQQASVVITRIGSGAASRATAFICRPSR</sequence>
<dbReference type="EMBL" id="JYNU01000058">
    <property type="protein sequence ID" value="KMO68302.1"/>
    <property type="molecule type" value="Genomic_DNA"/>
</dbReference>
<name>A0A0J6VFD0_9MYCO</name>
<organism evidence="2 3">
    <name type="scientific">Mycolicibacterium obuense</name>
    <dbReference type="NCBI Taxonomy" id="1807"/>
    <lineage>
        <taxon>Bacteria</taxon>
        <taxon>Bacillati</taxon>
        <taxon>Actinomycetota</taxon>
        <taxon>Actinomycetes</taxon>
        <taxon>Mycobacteriales</taxon>
        <taxon>Mycobacteriaceae</taxon>
        <taxon>Mycolicibacterium</taxon>
    </lineage>
</organism>
<reference evidence="2 3" key="1">
    <citation type="journal article" date="2015" name="Genome Biol. Evol.">
        <title>Characterization of Three Mycobacterium spp. with Potential Use in Bioremediation by Genome Sequencing and Comparative Genomics.</title>
        <authorList>
            <person name="Das S."/>
            <person name="Pettersson B.M."/>
            <person name="Behra P.R."/>
            <person name="Ramesh M."/>
            <person name="Dasgupta S."/>
            <person name="Bhattacharya A."/>
            <person name="Kirsebom L.A."/>
        </authorList>
    </citation>
    <scope>NUCLEOTIDE SEQUENCE [LARGE SCALE GENOMIC DNA]</scope>
    <source>
        <strain evidence="2 3">DSM 44075</strain>
    </source>
</reference>